<feature type="non-terminal residue" evidence="1">
    <location>
        <position position="1"/>
    </location>
</feature>
<feature type="non-terminal residue" evidence="1">
    <location>
        <position position="87"/>
    </location>
</feature>
<comment type="caution">
    <text evidence="1">The sequence shown here is derived from an EMBL/GenBank/DDBJ whole genome shotgun (WGS) entry which is preliminary data.</text>
</comment>
<gene>
    <name evidence="1" type="ORF">MHI_LOCUS217041</name>
</gene>
<dbReference type="EMBL" id="CAJDYZ010004375">
    <property type="protein sequence ID" value="CAD1471315.1"/>
    <property type="molecule type" value="Genomic_DNA"/>
</dbReference>
<dbReference type="AlphaFoldDB" id="A0A6V7GYH6"/>
<proteinExistence type="predicted"/>
<accession>A0A6V7GYH6</accession>
<evidence type="ECO:0000313" key="2">
    <source>
        <dbReference type="Proteomes" id="UP000752696"/>
    </source>
</evidence>
<name>A0A6V7GYH6_9HYME</name>
<sequence length="87" mass="9830">VLGERNEIISLASQRNWQGVKYRLKSVREAGAKKKKGTSDGWTQQPPFYRNHRIAGHLFYSNRSVPISIRDCLIGSNSVPRAGLILH</sequence>
<evidence type="ECO:0000313" key="1">
    <source>
        <dbReference type="EMBL" id="CAD1471315.1"/>
    </source>
</evidence>
<keyword evidence="2" id="KW-1185">Reference proteome</keyword>
<organism evidence="1 2">
    <name type="scientific">Heterotrigona itama</name>
    <dbReference type="NCBI Taxonomy" id="395501"/>
    <lineage>
        <taxon>Eukaryota</taxon>
        <taxon>Metazoa</taxon>
        <taxon>Ecdysozoa</taxon>
        <taxon>Arthropoda</taxon>
        <taxon>Hexapoda</taxon>
        <taxon>Insecta</taxon>
        <taxon>Pterygota</taxon>
        <taxon>Neoptera</taxon>
        <taxon>Endopterygota</taxon>
        <taxon>Hymenoptera</taxon>
        <taxon>Apocrita</taxon>
        <taxon>Aculeata</taxon>
        <taxon>Apoidea</taxon>
        <taxon>Anthophila</taxon>
        <taxon>Apidae</taxon>
        <taxon>Heterotrigona</taxon>
    </lineage>
</organism>
<dbReference type="Proteomes" id="UP000752696">
    <property type="component" value="Unassembled WGS sequence"/>
</dbReference>
<protein>
    <submittedName>
        <fullName evidence="1">Uncharacterized protein</fullName>
    </submittedName>
</protein>
<reference evidence="1" key="1">
    <citation type="submission" date="2020-07" db="EMBL/GenBank/DDBJ databases">
        <authorList>
            <person name="Nazaruddin N."/>
        </authorList>
    </citation>
    <scope>NUCLEOTIDE SEQUENCE</scope>
</reference>